<sequence>MLSLLNWDNETEVQQHDKCDIRSNIVQDVNIATENETTRVQDQTTYDVTTRVEPQVDQTNVTTGVQDEHCKKNESPGKYHENIDFNWDEPIVNESDEGGFNWDEPIIDPSDHIDFNWEEPVLATVGEEQATEQPAHQCSEHIECNWDEPAVDNVHSDYGLSDELGCLNSDKDADEPCRRVRELIFNPKTDMSDPHFALSKFL</sequence>
<protein>
    <submittedName>
        <fullName evidence="2">Uncharacterized protein</fullName>
    </submittedName>
</protein>
<name>A0ABD1WQP5_9LAMI</name>
<feature type="compositionally biased region" description="Basic and acidic residues" evidence="1">
    <location>
        <begin position="66"/>
        <end position="83"/>
    </location>
</feature>
<feature type="region of interest" description="Disordered" evidence="1">
    <location>
        <begin position="61"/>
        <end position="83"/>
    </location>
</feature>
<dbReference type="Proteomes" id="UP001604277">
    <property type="component" value="Unassembled WGS sequence"/>
</dbReference>
<comment type="caution">
    <text evidence="2">The sequence shown here is derived from an EMBL/GenBank/DDBJ whole genome shotgun (WGS) entry which is preliminary data.</text>
</comment>
<evidence type="ECO:0000313" key="2">
    <source>
        <dbReference type="EMBL" id="KAL2552015.1"/>
    </source>
</evidence>
<organism evidence="2 3">
    <name type="scientific">Forsythia ovata</name>
    <dbReference type="NCBI Taxonomy" id="205694"/>
    <lineage>
        <taxon>Eukaryota</taxon>
        <taxon>Viridiplantae</taxon>
        <taxon>Streptophyta</taxon>
        <taxon>Embryophyta</taxon>
        <taxon>Tracheophyta</taxon>
        <taxon>Spermatophyta</taxon>
        <taxon>Magnoliopsida</taxon>
        <taxon>eudicotyledons</taxon>
        <taxon>Gunneridae</taxon>
        <taxon>Pentapetalae</taxon>
        <taxon>asterids</taxon>
        <taxon>lamiids</taxon>
        <taxon>Lamiales</taxon>
        <taxon>Oleaceae</taxon>
        <taxon>Forsythieae</taxon>
        <taxon>Forsythia</taxon>
    </lineage>
</organism>
<proteinExistence type="predicted"/>
<gene>
    <name evidence="2" type="ORF">Fot_05634</name>
</gene>
<reference evidence="3" key="1">
    <citation type="submission" date="2024-07" db="EMBL/GenBank/DDBJ databases">
        <title>Two chromosome-level genome assemblies of Korean endemic species Abeliophyllum distichum and Forsythia ovata (Oleaceae).</title>
        <authorList>
            <person name="Jang H."/>
        </authorList>
    </citation>
    <scope>NUCLEOTIDE SEQUENCE [LARGE SCALE GENOMIC DNA]</scope>
</reference>
<keyword evidence="3" id="KW-1185">Reference proteome</keyword>
<evidence type="ECO:0000256" key="1">
    <source>
        <dbReference type="SAM" id="MobiDB-lite"/>
    </source>
</evidence>
<dbReference type="AlphaFoldDB" id="A0ABD1WQP5"/>
<accession>A0ABD1WQP5</accession>
<evidence type="ECO:0000313" key="3">
    <source>
        <dbReference type="Proteomes" id="UP001604277"/>
    </source>
</evidence>
<dbReference type="EMBL" id="JBFOLJ010000002">
    <property type="protein sequence ID" value="KAL2552015.1"/>
    <property type="molecule type" value="Genomic_DNA"/>
</dbReference>